<protein>
    <submittedName>
        <fullName evidence="2">Uncharacterized protein YjiS (DUF1127 family)</fullName>
    </submittedName>
</protein>
<sequence>MLFPSFPLLSSLRRALARLSAHVHATRRQARSRQELQGMNDQELMDLGLGRSQLPEWLRRRT</sequence>
<reference evidence="2 3" key="1">
    <citation type="submission" date="2023-07" db="EMBL/GenBank/DDBJ databases">
        <title>Sorghum-associated microbial communities from plants grown in Nebraska, USA.</title>
        <authorList>
            <person name="Schachtman D."/>
        </authorList>
    </citation>
    <scope>NUCLEOTIDE SEQUENCE [LARGE SCALE GENOMIC DNA]</scope>
    <source>
        <strain evidence="2 3">DS1607</strain>
    </source>
</reference>
<evidence type="ECO:0000259" key="1">
    <source>
        <dbReference type="Pfam" id="PF06568"/>
    </source>
</evidence>
<dbReference type="Pfam" id="PF06568">
    <property type="entry name" value="YjiS-like"/>
    <property type="match status" value="1"/>
</dbReference>
<keyword evidence="3" id="KW-1185">Reference proteome</keyword>
<evidence type="ECO:0000313" key="3">
    <source>
        <dbReference type="Proteomes" id="UP001226867"/>
    </source>
</evidence>
<organism evidence="2 3">
    <name type="scientific">Variovorax ginsengisoli</name>
    <dbReference type="NCBI Taxonomy" id="363844"/>
    <lineage>
        <taxon>Bacteria</taxon>
        <taxon>Pseudomonadati</taxon>
        <taxon>Pseudomonadota</taxon>
        <taxon>Betaproteobacteria</taxon>
        <taxon>Burkholderiales</taxon>
        <taxon>Comamonadaceae</taxon>
        <taxon>Variovorax</taxon>
    </lineage>
</organism>
<feature type="domain" description="YjiS-like" evidence="1">
    <location>
        <begin position="22"/>
        <end position="54"/>
    </location>
</feature>
<dbReference type="EMBL" id="JAUSRO010000005">
    <property type="protein sequence ID" value="MDP9899616.1"/>
    <property type="molecule type" value="Genomic_DNA"/>
</dbReference>
<comment type="caution">
    <text evidence="2">The sequence shown here is derived from an EMBL/GenBank/DDBJ whole genome shotgun (WGS) entry which is preliminary data.</text>
</comment>
<name>A0ABT9S5I0_9BURK</name>
<evidence type="ECO:0000313" key="2">
    <source>
        <dbReference type="EMBL" id="MDP9899616.1"/>
    </source>
</evidence>
<accession>A0ABT9S5I0</accession>
<dbReference type="RefSeq" id="WP_307689432.1">
    <property type="nucleotide sequence ID" value="NZ_JAUSRO010000005.1"/>
</dbReference>
<dbReference type="Proteomes" id="UP001226867">
    <property type="component" value="Unassembled WGS sequence"/>
</dbReference>
<gene>
    <name evidence="2" type="ORF">J2W36_001867</name>
</gene>
<proteinExistence type="predicted"/>
<dbReference type="InterPro" id="IPR009506">
    <property type="entry name" value="YjiS-like"/>
</dbReference>